<keyword evidence="1" id="KW-0436">Ligase</keyword>
<evidence type="ECO:0000313" key="7">
    <source>
        <dbReference type="EMBL" id="KAK3252707.1"/>
    </source>
</evidence>
<feature type="compositionally biased region" description="Low complexity" evidence="6">
    <location>
        <begin position="68"/>
        <end position="106"/>
    </location>
</feature>
<feature type="region of interest" description="Disordered" evidence="6">
    <location>
        <begin position="652"/>
        <end position="688"/>
    </location>
</feature>
<dbReference type="AlphaFoldDB" id="A0AAE0CCR7"/>
<keyword evidence="3" id="KW-0067">ATP-binding</keyword>
<comment type="caution">
    <text evidence="7">The sequence shown here is derived from an EMBL/GenBank/DDBJ whole genome shotgun (WGS) entry which is preliminary data.</text>
</comment>
<dbReference type="GO" id="GO:0070740">
    <property type="term" value="F:tubulin-glutamic acid ligase activity"/>
    <property type="evidence" value="ECO:0007669"/>
    <property type="project" value="TreeGrafter"/>
</dbReference>
<dbReference type="PANTHER" id="PTHR12241">
    <property type="entry name" value="TUBULIN POLYGLUTAMYLASE"/>
    <property type="match status" value="1"/>
</dbReference>
<dbReference type="Gene3D" id="3.30.470.20">
    <property type="entry name" value="ATP-grasp fold, B domain"/>
    <property type="match status" value="1"/>
</dbReference>
<keyword evidence="2" id="KW-0547">Nucleotide-binding</keyword>
<keyword evidence="8" id="KW-1185">Reference proteome</keyword>
<dbReference type="PROSITE" id="PS51221">
    <property type="entry name" value="TTL"/>
    <property type="match status" value="1"/>
</dbReference>
<reference evidence="7 8" key="1">
    <citation type="journal article" date="2015" name="Genome Biol. Evol.">
        <title>Comparative Genomics of a Bacterivorous Green Alga Reveals Evolutionary Causalities and Consequences of Phago-Mixotrophic Mode of Nutrition.</title>
        <authorList>
            <person name="Burns J.A."/>
            <person name="Paasch A."/>
            <person name="Narechania A."/>
            <person name="Kim E."/>
        </authorList>
    </citation>
    <scope>NUCLEOTIDE SEQUENCE [LARGE SCALE GENOMIC DNA]</scope>
    <source>
        <strain evidence="7 8">PLY_AMNH</strain>
    </source>
</reference>
<feature type="compositionally biased region" description="Polar residues" evidence="6">
    <location>
        <begin position="663"/>
        <end position="672"/>
    </location>
</feature>
<dbReference type="GO" id="GO:0015631">
    <property type="term" value="F:tubulin binding"/>
    <property type="evidence" value="ECO:0007669"/>
    <property type="project" value="TreeGrafter"/>
</dbReference>
<dbReference type="InterPro" id="IPR004344">
    <property type="entry name" value="TTL/TTLL_fam"/>
</dbReference>
<evidence type="ECO:0000256" key="5">
    <source>
        <dbReference type="ARBA" id="ARBA00049274"/>
    </source>
</evidence>
<name>A0AAE0CCR7_9CHLO</name>
<evidence type="ECO:0000256" key="2">
    <source>
        <dbReference type="ARBA" id="ARBA00022741"/>
    </source>
</evidence>
<feature type="region of interest" description="Disordered" evidence="6">
    <location>
        <begin position="1"/>
        <end position="106"/>
    </location>
</feature>
<comment type="catalytic activity">
    <reaction evidence="5">
        <text>L-glutamyl-[protein] + L-glutamate + ATP = gamma-L-glutamyl-L-glutamyl-[protein] + ADP + phosphate + H(+)</text>
        <dbReference type="Rhea" id="RHEA:60144"/>
        <dbReference type="Rhea" id="RHEA-COMP:10208"/>
        <dbReference type="Rhea" id="RHEA-COMP:15517"/>
        <dbReference type="ChEBI" id="CHEBI:15378"/>
        <dbReference type="ChEBI" id="CHEBI:29973"/>
        <dbReference type="ChEBI" id="CHEBI:29985"/>
        <dbReference type="ChEBI" id="CHEBI:30616"/>
        <dbReference type="ChEBI" id="CHEBI:43474"/>
        <dbReference type="ChEBI" id="CHEBI:143622"/>
        <dbReference type="ChEBI" id="CHEBI:456216"/>
    </reaction>
    <physiologicalReaction direction="left-to-right" evidence="5">
        <dbReference type="Rhea" id="RHEA:60145"/>
    </physiologicalReaction>
</comment>
<sequence length="688" mass="76949">MASARKKRESTARATGTSSSATSASSTTGGISQRVMSARRETAKASAQAKPPLSKPRAAVVPKPTWLSEEPSSSTGASSSSSSAKTSIQATPVTTTSGATSTASPPVQDAVGAAALHLKNLLSEAIDDEPSEVSEEGSKKQAIVHVIPPPLPGLEPTAAFGYDEAKIEEHRLVPCKRPRMYVKLAGIASNAVKAAFKQAGFRRTKGNNWNALWAGALKGDEFHDMNRYQKVNHFPGTWELGRKDKLYRNIGRFRRKLGKEFDIVPRHYVLPREADEWKAEYERNEDYVYIMKPCSSSRGRGIRVLRTPADVPKDKDCLVQRYITNPSLINGYKYDMRLYVVVTCFDPLRVYLWRDGLTRFATELYSSDESTLRKRSMHLTNFTVNKTNTKFVANENADEDGVGSKWSIAALQRHFAEQGLSFDPVWEQVCDIVVKTMISVEPNVNTLSKMHVPHRNICYEVYGFDIVLDDKLRAWLLEVNTGPALQSPSPLDKRLKFKMVSDMLNLVGLVPYDRVQFEEQEDAKRQARLTGIGVKPEDKPTKREIRSIPQMDFSKIPLADLPVELKEMLAEESRCNMFQRVFPAQDAVRNEHYMQFFETQRYSNVLINEWLKQNAATGRSRGRAGPSGMQRPVTGILGEPILNTSLQDARNAADVSMLRSKEGSSSTQQTPRPFSREAREHAVAQTRS</sequence>
<dbReference type="GO" id="GO:0000226">
    <property type="term" value="P:microtubule cytoskeleton organization"/>
    <property type="evidence" value="ECO:0007669"/>
    <property type="project" value="TreeGrafter"/>
</dbReference>
<dbReference type="GO" id="GO:0036064">
    <property type="term" value="C:ciliary basal body"/>
    <property type="evidence" value="ECO:0007669"/>
    <property type="project" value="TreeGrafter"/>
</dbReference>
<dbReference type="PANTHER" id="PTHR12241:SF145">
    <property type="entry name" value="TUBULIN POLYGLUTAMYLASE TTLL5"/>
    <property type="match status" value="1"/>
</dbReference>
<evidence type="ECO:0000256" key="4">
    <source>
        <dbReference type="ARBA" id="ARBA00041448"/>
    </source>
</evidence>
<dbReference type="GO" id="GO:0005524">
    <property type="term" value="F:ATP binding"/>
    <property type="evidence" value="ECO:0007669"/>
    <property type="project" value="UniProtKB-KW"/>
</dbReference>
<proteinExistence type="predicted"/>
<evidence type="ECO:0000313" key="8">
    <source>
        <dbReference type="Proteomes" id="UP001190700"/>
    </source>
</evidence>
<accession>A0AAE0CCR7</accession>
<dbReference type="EMBL" id="LGRX02025257">
    <property type="protein sequence ID" value="KAK3252707.1"/>
    <property type="molecule type" value="Genomic_DNA"/>
</dbReference>
<feature type="compositionally biased region" description="Low complexity" evidence="6">
    <location>
        <begin position="12"/>
        <end position="30"/>
    </location>
</feature>
<dbReference type="Proteomes" id="UP001190700">
    <property type="component" value="Unassembled WGS sequence"/>
</dbReference>
<evidence type="ECO:0000256" key="3">
    <source>
        <dbReference type="ARBA" id="ARBA00022840"/>
    </source>
</evidence>
<evidence type="ECO:0000256" key="1">
    <source>
        <dbReference type="ARBA" id="ARBA00022598"/>
    </source>
</evidence>
<gene>
    <name evidence="7" type="ORF">CYMTET_38009</name>
</gene>
<dbReference type="SUPFAM" id="SSF56059">
    <property type="entry name" value="Glutathione synthetase ATP-binding domain-like"/>
    <property type="match status" value="1"/>
</dbReference>
<organism evidence="7 8">
    <name type="scientific">Cymbomonas tetramitiformis</name>
    <dbReference type="NCBI Taxonomy" id="36881"/>
    <lineage>
        <taxon>Eukaryota</taxon>
        <taxon>Viridiplantae</taxon>
        <taxon>Chlorophyta</taxon>
        <taxon>Pyramimonadophyceae</taxon>
        <taxon>Pyramimonadales</taxon>
        <taxon>Pyramimonadaceae</taxon>
        <taxon>Cymbomonas</taxon>
    </lineage>
</organism>
<dbReference type="Pfam" id="PF03133">
    <property type="entry name" value="TTL"/>
    <property type="match status" value="1"/>
</dbReference>
<evidence type="ECO:0000256" key="6">
    <source>
        <dbReference type="SAM" id="MobiDB-lite"/>
    </source>
</evidence>
<protein>
    <recommendedName>
        <fullName evidence="4">Tubulin--tyrosine ligase-like protein 5</fullName>
    </recommendedName>
</protein>